<accession>A0A6P8H1G6</accession>
<evidence type="ECO:0000256" key="3">
    <source>
        <dbReference type="ARBA" id="ARBA00022741"/>
    </source>
</evidence>
<evidence type="ECO:0000256" key="2">
    <source>
        <dbReference type="ARBA" id="ARBA00022598"/>
    </source>
</evidence>
<sequence>MACCILSRSLITRRLIPSLSRNASSFFKDDYTPPKLSFVSPENSVQYDHSITNPDTFWGQLGATHLHWKKPFDTVSDCNMYEGQHRWFLGGKINVAENCVDQHMRSIPNQSALIWEKDEPGDVEHVSYIQLYEMVNRLANMLKSHGVKKGDIVCIYMPVSPLAVAAMLACARIGAPHSVVFAGFSADALSSRINDAQASTVITADQIVRGGRISELKRVVDDAVSKSPCVERVFVMKRTGGDVPMGKKDIPLEEAMAEHDVECEAESMDSEDPLFLLYTSGSTGQPKGILHTQAGYLLYAKMTMKHCFDYKPGDIFGCVADIGWITGHSYVVYGPLANGATSVLFESTPTYPDPGRYWDMVQRLKINQFYGSPTAIRLLLKSGDSYVTKYDRSSLRVLGTVGEPINDEAWHWYNDVVGEKRCTIVDTWWQTETGGILISPRPSPSEHPIKPEFPMRPFFGVDPVLVDEKGKEIKGNNVSGALCFRSSTPGMCRNIYGHHDRYLDTYYRPYPGYYFTGDGALRDKDGHYRITGRMDDVINVSGKRLGTAEVEDAMDNHEAVAETAVVGFPHPIKGEGIYAYATLKDNAEIEPEQFRKELKSLVRAKIGAFAVPEIIQVVPGLPKTRSGKIMRRILRKVAQDKPDELGDVSTLADPSVVEVIVRQHSEVMERVRKNQPK</sequence>
<dbReference type="InterPro" id="IPR045851">
    <property type="entry name" value="AMP-bd_C_sf"/>
</dbReference>
<dbReference type="Pfam" id="PF16177">
    <property type="entry name" value="ACAS_N"/>
    <property type="match status" value="1"/>
</dbReference>
<dbReference type="InterPro" id="IPR011904">
    <property type="entry name" value="Ac_CoA_lig"/>
</dbReference>
<dbReference type="Gene3D" id="3.40.50.12780">
    <property type="entry name" value="N-terminal domain of ligase-like"/>
    <property type="match status" value="1"/>
</dbReference>
<dbReference type="Gene3D" id="3.30.300.30">
    <property type="match status" value="1"/>
</dbReference>
<dbReference type="FunCoup" id="A0A6P8H1G6">
    <property type="interactions" value="464"/>
</dbReference>
<dbReference type="InterPro" id="IPR000873">
    <property type="entry name" value="AMP-dep_synth/lig_dom"/>
</dbReference>
<dbReference type="InterPro" id="IPR032387">
    <property type="entry name" value="ACAS_N"/>
</dbReference>
<gene>
    <name evidence="10" type="primary">LOC116287700</name>
</gene>
<dbReference type="PANTHER" id="PTHR24095:SF14">
    <property type="entry name" value="ACETYL-COENZYME A SYNTHETASE 1"/>
    <property type="match status" value="1"/>
</dbReference>
<feature type="domain" description="AMP-dependent synthetase/ligase" evidence="6">
    <location>
        <begin position="103"/>
        <end position="487"/>
    </location>
</feature>
<evidence type="ECO:0000256" key="1">
    <source>
        <dbReference type="ARBA" id="ARBA00006432"/>
    </source>
</evidence>
<dbReference type="KEGG" id="aten:116287700"/>
<dbReference type="Pfam" id="PF00501">
    <property type="entry name" value="AMP-binding"/>
    <property type="match status" value="1"/>
</dbReference>
<dbReference type="GO" id="GO:0019427">
    <property type="term" value="P:acetyl-CoA biosynthetic process from acetate"/>
    <property type="evidence" value="ECO:0007669"/>
    <property type="project" value="InterPro"/>
</dbReference>
<feature type="domain" description="Acetyl-coenzyme A synthetase N-terminal" evidence="8">
    <location>
        <begin position="47"/>
        <end position="99"/>
    </location>
</feature>
<dbReference type="GO" id="GO:0003987">
    <property type="term" value="F:acetate-CoA ligase activity"/>
    <property type="evidence" value="ECO:0007669"/>
    <property type="project" value="UniProtKB-UniRule"/>
</dbReference>
<dbReference type="EC" id="6.2.1.1" evidence="5"/>
<keyword evidence="3 5" id="KW-0547">Nucleotide-binding</keyword>
<dbReference type="GO" id="GO:0016208">
    <property type="term" value="F:AMP binding"/>
    <property type="evidence" value="ECO:0007669"/>
    <property type="project" value="InterPro"/>
</dbReference>
<dbReference type="GeneID" id="116287700"/>
<dbReference type="PROSITE" id="PS00455">
    <property type="entry name" value="AMP_BINDING"/>
    <property type="match status" value="1"/>
</dbReference>
<keyword evidence="9" id="KW-1185">Reference proteome</keyword>
<dbReference type="CDD" id="cd05966">
    <property type="entry name" value="ACS"/>
    <property type="match status" value="1"/>
</dbReference>
<protein>
    <recommendedName>
        <fullName evidence="5">Acetyl-coenzyme A synthetase</fullName>
        <ecNumber evidence="5">6.2.1.1</ecNumber>
    </recommendedName>
</protein>
<dbReference type="Proteomes" id="UP000515163">
    <property type="component" value="Unplaced"/>
</dbReference>
<evidence type="ECO:0000259" key="6">
    <source>
        <dbReference type="Pfam" id="PF00501"/>
    </source>
</evidence>
<dbReference type="InterPro" id="IPR020845">
    <property type="entry name" value="AMP-binding_CS"/>
</dbReference>
<evidence type="ECO:0000259" key="8">
    <source>
        <dbReference type="Pfam" id="PF16177"/>
    </source>
</evidence>
<dbReference type="FunFam" id="3.40.50.12780:FF:000001">
    <property type="entry name" value="Acetyl-coenzyme A synthetase"/>
    <property type="match status" value="1"/>
</dbReference>
<name>A0A6P8H1G6_ACTTE</name>
<evidence type="ECO:0000256" key="5">
    <source>
        <dbReference type="RuleBase" id="RU361147"/>
    </source>
</evidence>
<dbReference type="GO" id="GO:0005739">
    <property type="term" value="C:mitochondrion"/>
    <property type="evidence" value="ECO:0007669"/>
    <property type="project" value="TreeGrafter"/>
</dbReference>
<dbReference type="SUPFAM" id="SSF56801">
    <property type="entry name" value="Acetyl-CoA synthetase-like"/>
    <property type="match status" value="1"/>
</dbReference>
<dbReference type="RefSeq" id="XP_031550239.1">
    <property type="nucleotide sequence ID" value="XM_031694379.1"/>
</dbReference>
<evidence type="ECO:0000313" key="9">
    <source>
        <dbReference type="Proteomes" id="UP000515163"/>
    </source>
</evidence>
<dbReference type="AlphaFoldDB" id="A0A6P8H1G6"/>
<dbReference type="InParanoid" id="A0A6P8H1G6"/>
<comment type="similarity">
    <text evidence="1 5">Belongs to the ATP-dependent AMP-binding enzyme family.</text>
</comment>
<reference evidence="10" key="1">
    <citation type="submission" date="2025-08" db="UniProtKB">
        <authorList>
            <consortium name="RefSeq"/>
        </authorList>
    </citation>
    <scope>IDENTIFICATION</scope>
    <source>
        <tissue evidence="10">Tentacle</tissue>
    </source>
</reference>
<dbReference type="PANTHER" id="PTHR24095">
    <property type="entry name" value="ACETYL-COENZYME A SYNTHETASE"/>
    <property type="match status" value="1"/>
</dbReference>
<dbReference type="InterPro" id="IPR042099">
    <property type="entry name" value="ANL_N_sf"/>
</dbReference>
<dbReference type="FunFam" id="3.30.300.30:FF:000004">
    <property type="entry name" value="Acetyl-coenzyme A synthetase"/>
    <property type="match status" value="1"/>
</dbReference>
<dbReference type="InterPro" id="IPR025110">
    <property type="entry name" value="AMP-bd_C"/>
</dbReference>
<dbReference type="NCBIfam" id="NF001208">
    <property type="entry name" value="PRK00174.1"/>
    <property type="match status" value="1"/>
</dbReference>
<keyword evidence="2 5" id="KW-0436">Ligase</keyword>
<proteinExistence type="inferred from homology"/>
<dbReference type="NCBIfam" id="TIGR02188">
    <property type="entry name" value="Ac_CoA_lig_AcsA"/>
    <property type="match status" value="1"/>
</dbReference>
<dbReference type="Pfam" id="PF13193">
    <property type="entry name" value="AMP-binding_C"/>
    <property type="match status" value="1"/>
</dbReference>
<dbReference type="OrthoDB" id="1706066at2759"/>
<evidence type="ECO:0000256" key="4">
    <source>
        <dbReference type="ARBA" id="ARBA00022840"/>
    </source>
</evidence>
<comment type="catalytic activity">
    <reaction evidence="5">
        <text>acetate + ATP + CoA = acetyl-CoA + AMP + diphosphate</text>
        <dbReference type="Rhea" id="RHEA:23176"/>
        <dbReference type="ChEBI" id="CHEBI:30089"/>
        <dbReference type="ChEBI" id="CHEBI:30616"/>
        <dbReference type="ChEBI" id="CHEBI:33019"/>
        <dbReference type="ChEBI" id="CHEBI:57287"/>
        <dbReference type="ChEBI" id="CHEBI:57288"/>
        <dbReference type="ChEBI" id="CHEBI:456215"/>
        <dbReference type="EC" id="6.2.1.1"/>
    </reaction>
</comment>
<evidence type="ECO:0000313" key="10">
    <source>
        <dbReference type="RefSeq" id="XP_031550239.1"/>
    </source>
</evidence>
<organism evidence="9 10">
    <name type="scientific">Actinia tenebrosa</name>
    <name type="common">Australian red waratah sea anemone</name>
    <dbReference type="NCBI Taxonomy" id="6105"/>
    <lineage>
        <taxon>Eukaryota</taxon>
        <taxon>Metazoa</taxon>
        <taxon>Cnidaria</taxon>
        <taxon>Anthozoa</taxon>
        <taxon>Hexacorallia</taxon>
        <taxon>Actiniaria</taxon>
        <taxon>Actiniidae</taxon>
        <taxon>Actinia</taxon>
    </lineage>
</organism>
<keyword evidence="4 5" id="KW-0067">ATP-binding</keyword>
<evidence type="ECO:0000259" key="7">
    <source>
        <dbReference type="Pfam" id="PF13193"/>
    </source>
</evidence>
<feature type="domain" description="AMP-binding enzyme C-terminal" evidence="7">
    <location>
        <begin position="549"/>
        <end position="628"/>
    </location>
</feature>
<dbReference type="GO" id="GO:0005524">
    <property type="term" value="F:ATP binding"/>
    <property type="evidence" value="ECO:0007669"/>
    <property type="project" value="UniProtKB-UniRule"/>
</dbReference>